<dbReference type="SUPFAM" id="SSF69593">
    <property type="entry name" value="Glycerol-3-phosphate (1)-acyltransferase"/>
    <property type="match status" value="1"/>
</dbReference>
<dbReference type="Pfam" id="PF01553">
    <property type="entry name" value="Acyltransferase"/>
    <property type="match status" value="1"/>
</dbReference>
<feature type="domain" description="Phospholipid/glycerol acyltransferase" evidence="1">
    <location>
        <begin position="37"/>
        <end position="146"/>
    </location>
</feature>
<dbReference type="RefSeq" id="WP_311951527.1">
    <property type="nucleotide sequence ID" value="NZ_JAVLVU010000001.1"/>
</dbReference>
<accession>A0ABU3GWP6</accession>
<reference evidence="3" key="1">
    <citation type="submission" date="2023-07" db="EMBL/GenBank/DDBJ databases">
        <title>Functional and genomic diversity of the sorghum phyllosphere microbiome.</title>
        <authorList>
            <person name="Shade A."/>
        </authorList>
    </citation>
    <scope>NUCLEOTIDE SEQUENCE [LARGE SCALE GENOMIC DNA]</scope>
    <source>
        <strain evidence="3">SORGH_AS_0422</strain>
    </source>
</reference>
<evidence type="ECO:0000313" key="3">
    <source>
        <dbReference type="Proteomes" id="UP001258315"/>
    </source>
</evidence>
<sequence>MIYPKNNKLISGFFHRYIGYIIGKNFRAFNFNTIEVDAGKSILLLANHFSWWDGFLLYWLNNLLFQKKFHVMVLEDTVKKVFFLKYLGAYSVLKNSRSMIESLNFTAELLNNPQNLVLVFPQAKLYSNFTNDIHFEGGLTKIIKQAAGKFQYVFANTFIENFEHKKPTVNVYVQNYVEDINNLDELKQAFQQHYRSAKAQQTQIVI</sequence>
<protein>
    <recommendedName>
        <fullName evidence="1">Phospholipid/glycerol acyltransferase domain-containing protein</fullName>
    </recommendedName>
</protein>
<evidence type="ECO:0000313" key="2">
    <source>
        <dbReference type="EMBL" id="MDT3404190.1"/>
    </source>
</evidence>
<gene>
    <name evidence="2" type="ORF">QE417_003262</name>
</gene>
<dbReference type="Proteomes" id="UP001258315">
    <property type="component" value="Unassembled WGS sequence"/>
</dbReference>
<organism evidence="2 3">
    <name type="scientific">Mucilaginibacter terrae</name>
    <dbReference type="NCBI Taxonomy" id="1955052"/>
    <lineage>
        <taxon>Bacteria</taxon>
        <taxon>Pseudomonadati</taxon>
        <taxon>Bacteroidota</taxon>
        <taxon>Sphingobacteriia</taxon>
        <taxon>Sphingobacteriales</taxon>
        <taxon>Sphingobacteriaceae</taxon>
        <taxon>Mucilaginibacter</taxon>
    </lineage>
</organism>
<proteinExistence type="predicted"/>
<dbReference type="EMBL" id="JAVLVU010000001">
    <property type="protein sequence ID" value="MDT3404190.1"/>
    <property type="molecule type" value="Genomic_DNA"/>
</dbReference>
<evidence type="ECO:0000259" key="1">
    <source>
        <dbReference type="Pfam" id="PF01553"/>
    </source>
</evidence>
<dbReference type="InterPro" id="IPR002123">
    <property type="entry name" value="Plipid/glycerol_acylTrfase"/>
</dbReference>
<name>A0ABU3GWP6_9SPHI</name>
<keyword evidence="3" id="KW-1185">Reference proteome</keyword>
<comment type="caution">
    <text evidence="2">The sequence shown here is derived from an EMBL/GenBank/DDBJ whole genome shotgun (WGS) entry which is preliminary data.</text>
</comment>